<sequence>MTIATKANNQFLRNFAVDFKLYFGRNRCIRTGRTIDNLIVGAELATPNPLEGCFRIILQEKQRTDSVNRRFR</sequence>
<evidence type="ECO:0000313" key="1">
    <source>
        <dbReference type="EMBL" id="PZM09703.1"/>
    </source>
</evidence>
<reference evidence="1 2" key="1">
    <citation type="journal article" date="2018" name="Sci. Rep.">
        <title>Rhizobium tumorigenes sp. nov., a novel plant tumorigenic bacterium isolated from cane gall tumors on thornless blackberry.</title>
        <authorList>
            <person name="Kuzmanovi N."/>
            <person name="Smalla K."/>
            <person name="Gronow S."/>
            <person name="PuBawska J."/>
        </authorList>
    </citation>
    <scope>NUCLEOTIDE SEQUENCE [LARGE SCALE GENOMIC DNA]</scope>
    <source>
        <strain evidence="1 2">CCBAU 85046</strain>
    </source>
</reference>
<accession>A0A2W4EC85</accession>
<comment type="caution">
    <text evidence="1">The sequence shown here is derived from an EMBL/GenBank/DDBJ whole genome shotgun (WGS) entry which is preliminary data.</text>
</comment>
<gene>
    <name evidence="1" type="ORF">CPY51_25870</name>
</gene>
<proteinExistence type="predicted"/>
<name>A0A2W4EC85_9HYPH</name>
<dbReference type="Proteomes" id="UP000248925">
    <property type="component" value="Unassembled WGS sequence"/>
</dbReference>
<protein>
    <submittedName>
        <fullName evidence="1">Uncharacterized protein</fullName>
    </submittedName>
</protein>
<keyword evidence="2" id="KW-1185">Reference proteome</keyword>
<evidence type="ECO:0000313" key="2">
    <source>
        <dbReference type="Proteomes" id="UP000248925"/>
    </source>
</evidence>
<dbReference type="EMBL" id="PCDP01000059">
    <property type="protein sequence ID" value="PZM09703.1"/>
    <property type="molecule type" value="Genomic_DNA"/>
</dbReference>
<dbReference type="AlphaFoldDB" id="A0A2W4EC85"/>
<organism evidence="1 2">
    <name type="scientific">Rhizobium tubonense</name>
    <dbReference type="NCBI Taxonomy" id="484088"/>
    <lineage>
        <taxon>Bacteria</taxon>
        <taxon>Pseudomonadati</taxon>
        <taxon>Pseudomonadota</taxon>
        <taxon>Alphaproteobacteria</taxon>
        <taxon>Hyphomicrobiales</taxon>
        <taxon>Rhizobiaceae</taxon>
        <taxon>Rhizobium/Agrobacterium group</taxon>
        <taxon>Rhizobium</taxon>
    </lineage>
</organism>